<evidence type="ECO:0000313" key="2">
    <source>
        <dbReference type="EMBL" id="CAB3261878.1"/>
    </source>
</evidence>
<dbReference type="EMBL" id="LR786522">
    <property type="protein sequence ID" value="CAB3261878.1"/>
    <property type="molecule type" value="mRNA"/>
</dbReference>
<feature type="signal peptide" evidence="1">
    <location>
        <begin position="1"/>
        <end position="26"/>
    </location>
</feature>
<sequence>MESYSVKVLLLLIVVLLVGWSQSVSGCRSSVCRKRRSVTQEEVLLSGLTGCTGQTKPWLRQLAFCLGKSTAAIAVHIKDWYRNTYMDCSLSCAQVRMGTRDMLEISDCVDCFQRQLNSSNILRVQNVTASEVQHCIGQYVYAALSNELPTFDPISNARGRITLPRQRPANDWWSLTVRLPCKPPVFQFWNAYCINSFADDVRARDFVLSQNRLTVGNDITFLATFSDACRFDAKDIDIIWSESVPAFALPQLSSIGTSNPPRDGDQRGNIFFDTRAVGRLEVTDGGQIPAELRSETGPSPRRKRALSEKRLNEIARRFDQLGLMMPCTVKSFKVTDREGQEVNMQTHKKKHLIDTSEFWTLGNDGVYKLTQDISILNFTLNYGTNGCFFGASEVVVVVEPDSKWLTSNERVKCYTCNNVESEDKCSRLKDVKLCGYGEICQSEVRQIDHGKQAITKSCKQAEACENNFLNNNRLQCRPGQRNSVCRCCCSTDYCNSDAMHCT</sequence>
<gene>
    <name evidence="2" type="primary">LOC100177472</name>
</gene>
<keyword evidence="1" id="KW-0732">Signal</keyword>
<proteinExistence type="evidence at transcript level"/>
<dbReference type="CDD" id="cd23539">
    <property type="entry name" value="TFP_LU_ECD_CinHb4_like"/>
    <property type="match status" value="1"/>
</dbReference>
<protein>
    <submittedName>
        <fullName evidence="2">Uncharacterized protein LOC100177472</fullName>
    </submittedName>
</protein>
<dbReference type="PROSITE" id="PS51257">
    <property type="entry name" value="PROKAR_LIPOPROTEIN"/>
    <property type="match status" value="1"/>
</dbReference>
<dbReference type="AlphaFoldDB" id="A0A6F9DFZ6"/>
<feature type="chain" id="PRO_5026194900" evidence="1">
    <location>
        <begin position="27"/>
        <end position="502"/>
    </location>
</feature>
<evidence type="ECO:0000256" key="1">
    <source>
        <dbReference type="SAM" id="SignalP"/>
    </source>
</evidence>
<name>A0A6F9DFZ6_9ASCI</name>
<organism evidence="2">
    <name type="scientific">Phallusia mammillata</name>
    <dbReference type="NCBI Taxonomy" id="59560"/>
    <lineage>
        <taxon>Eukaryota</taxon>
        <taxon>Metazoa</taxon>
        <taxon>Chordata</taxon>
        <taxon>Tunicata</taxon>
        <taxon>Ascidiacea</taxon>
        <taxon>Phlebobranchia</taxon>
        <taxon>Ascidiidae</taxon>
        <taxon>Phallusia</taxon>
    </lineage>
</organism>
<reference evidence="2" key="1">
    <citation type="submission" date="2020-04" db="EMBL/GenBank/DDBJ databases">
        <authorList>
            <person name="Neveu A P."/>
        </authorList>
    </citation>
    <scope>NUCLEOTIDE SEQUENCE</scope>
    <source>
        <tissue evidence="2">Whole embryo</tissue>
    </source>
</reference>
<dbReference type="SUPFAM" id="SSF57302">
    <property type="entry name" value="Snake toxin-like"/>
    <property type="match status" value="1"/>
</dbReference>
<accession>A0A6F9DFZ6</accession>
<dbReference type="InterPro" id="IPR045860">
    <property type="entry name" value="Snake_toxin-like_sf"/>
</dbReference>